<gene>
    <name evidence="2" type="ORF">BcabD6B2_46330</name>
</gene>
<reference evidence="2 3" key="1">
    <citation type="submission" date="2021-06" db="EMBL/GenBank/DDBJ databases">
        <title>Genome sequence of Babesia caballi.</title>
        <authorList>
            <person name="Yamagishi J."/>
            <person name="Kidaka T."/>
            <person name="Ochi A."/>
        </authorList>
    </citation>
    <scope>NUCLEOTIDE SEQUENCE [LARGE SCALE GENOMIC DNA]</scope>
    <source>
        <strain evidence="2">USDA-D6B2</strain>
    </source>
</reference>
<evidence type="ECO:0000313" key="2">
    <source>
        <dbReference type="EMBL" id="GIX65198.1"/>
    </source>
</evidence>
<comment type="caution">
    <text evidence="2">The sequence shown here is derived from an EMBL/GenBank/DDBJ whole genome shotgun (WGS) entry which is preliminary data.</text>
</comment>
<accession>A0AAV4LZ00</accession>
<dbReference type="EMBL" id="BPLF01000004">
    <property type="protein sequence ID" value="GIX65198.1"/>
    <property type="molecule type" value="Genomic_DNA"/>
</dbReference>
<evidence type="ECO:0000313" key="3">
    <source>
        <dbReference type="Proteomes" id="UP001497744"/>
    </source>
</evidence>
<sequence length="127" mass="13449">MVDALYNVGGVAARAGVASGVDGEVVLFYDFNEVVAGDVAGEDPEFGPGRQEDLSLGRPEDPELLRRRPLDGEDEAREAVDGGGGYLCEEDACDLPDRELVGVAEPGHREANPRPAHLCVFSPALKT</sequence>
<dbReference type="AlphaFoldDB" id="A0AAV4LZ00"/>
<dbReference type="RefSeq" id="XP_067717267.1">
    <property type="nucleotide sequence ID" value="XM_067861166.1"/>
</dbReference>
<feature type="compositionally biased region" description="Basic and acidic residues" evidence="1">
    <location>
        <begin position="50"/>
        <end position="71"/>
    </location>
</feature>
<organism evidence="2 3">
    <name type="scientific">Babesia caballi</name>
    <dbReference type="NCBI Taxonomy" id="5871"/>
    <lineage>
        <taxon>Eukaryota</taxon>
        <taxon>Sar</taxon>
        <taxon>Alveolata</taxon>
        <taxon>Apicomplexa</taxon>
        <taxon>Aconoidasida</taxon>
        <taxon>Piroplasmida</taxon>
        <taxon>Babesiidae</taxon>
        <taxon>Babesia</taxon>
    </lineage>
</organism>
<protein>
    <submittedName>
        <fullName evidence="2">Uncharacterized protein</fullName>
    </submittedName>
</protein>
<proteinExistence type="predicted"/>
<feature type="region of interest" description="Disordered" evidence="1">
    <location>
        <begin position="39"/>
        <end position="86"/>
    </location>
</feature>
<keyword evidence="3" id="KW-1185">Reference proteome</keyword>
<name>A0AAV4LZ00_BABCB</name>
<dbReference type="Proteomes" id="UP001497744">
    <property type="component" value="Unassembled WGS sequence"/>
</dbReference>
<dbReference type="GeneID" id="94196679"/>
<evidence type="ECO:0000256" key="1">
    <source>
        <dbReference type="SAM" id="MobiDB-lite"/>
    </source>
</evidence>